<dbReference type="Pfam" id="PF03098">
    <property type="entry name" value="An_peroxidase"/>
    <property type="match status" value="1"/>
</dbReference>
<evidence type="ECO:0000313" key="4">
    <source>
        <dbReference type="Proteomes" id="UP000001555"/>
    </source>
</evidence>
<dbReference type="Proteomes" id="UP000001555">
    <property type="component" value="Unassembled WGS sequence"/>
</dbReference>
<dbReference type="InterPro" id="IPR019791">
    <property type="entry name" value="Haem_peroxidase_animal"/>
</dbReference>
<evidence type="ECO:0000256" key="1">
    <source>
        <dbReference type="ARBA" id="ARBA00022559"/>
    </source>
</evidence>
<dbReference type="EMBL" id="ABJB010547861">
    <property type="status" value="NOT_ANNOTATED_CDS"/>
    <property type="molecule type" value="Genomic_DNA"/>
</dbReference>
<dbReference type="VEuPathDB" id="VectorBase:ISCI024650"/>
<gene>
    <name evidence="2" type="ORF">IscW_ISCW024650</name>
</gene>
<dbReference type="GO" id="GO:0004601">
    <property type="term" value="F:peroxidase activity"/>
    <property type="evidence" value="ECO:0007669"/>
    <property type="project" value="UniProtKB-KW"/>
</dbReference>
<dbReference type="GO" id="GO:0006979">
    <property type="term" value="P:response to oxidative stress"/>
    <property type="evidence" value="ECO:0007669"/>
    <property type="project" value="InterPro"/>
</dbReference>
<dbReference type="HOGENOM" id="CLU_179726_0_0_1"/>
<dbReference type="EnsemblMetazoa" id="ISCW024650-RA">
    <property type="protein sequence ID" value="ISCW024650-PA"/>
    <property type="gene ID" value="ISCW024650"/>
</dbReference>
<name>B7Q8D1_IXOSC</name>
<dbReference type="PaxDb" id="6945-B7Q8D1"/>
<dbReference type="GO" id="GO:0020037">
    <property type="term" value="F:heme binding"/>
    <property type="evidence" value="ECO:0007669"/>
    <property type="project" value="InterPro"/>
</dbReference>
<proteinExistence type="predicted"/>
<feature type="non-terminal residue" evidence="2">
    <location>
        <position position="1"/>
    </location>
</feature>
<evidence type="ECO:0000313" key="3">
    <source>
        <dbReference type="EnsemblMetazoa" id="ISCW024650-PA"/>
    </source>
</evidence>
<dbReference type="SUPFAM" id="SSF48113">
    <property type="entry name" value="Heme-dependent peroxidases"/>
    <property type="match status" value="1"/>
</dbReference>
<dbReference type="Gene3D" id="1.10.640.10">
    <property type="entry name" value="Haem peroxidase domain superfamily, animal type"/>
    <property type="match status" value="1"/>
</dbReference>
<dbReference type="EMBL" id="ABJB010413821">
    <property type="status" value="NOT_ANNOTATED_CDS"/>
    <property type="molecule type" value="Genomic_DNA"/>
</dbReference>
<organism>
    <name type="scientific">Ixodes scapularis</name>
    <name type="common">Black-legged tick</name>
    <name type="synonym">Deer tick</name>
    <dbReference type="NCBI Taxonomy" id="6945"/>
    <lineage>
        <taxon>Eukaryota</taxon>
        <taxon>Metazoa</taxon>
        <taxon>Ecdysozoa</taxon>
        <taxon>Arthropoda</taxon>
        <taxon>Chelicerata</taxon>
        <taxon>Arachnida</taxon>
        <taxon>Acari</taxon>
        <taxon>Parasitiformes</taxon>
        <taxon>Ixodida</taxon>
        <taxon>Ixodoidea</taxon>
        <taxon>Ixodidae</taxon>
        <taxon>Ixodinae</taxon>
        <taxon>Ixodes</taxon>
    </lineage>
</organism>
<dbReference type="PROSITE" id="PS50292">
    <property type="entry name" value="PEROXIDASE_3"/>
    <property type="match status" value="1"/>
</dbReference>
<protein>
    <submittedName>
        <fullName evidence="2 3">Peroxidase, putative</fullName>
    </submittedName>
</protein>
<dbReference type="InterPro" id="IPR010255">
    <property type="entry name" value="Haem_peroxidase_sf"/>
</dbReference>
<dbReference type="PANTHER" id="PTHR11475">
    <property type="entry name" value="OXIDASE/PEROXIDASE"/>
    <property type="match status" value="1"/>
</dbReference>
<dbReference type="EMBL" id="DS882930">
    <property type="protein sequence ID" value="EEC15103.1"/>
    <property type="molecule type" value="Genomic_DNA"/>
</dbReference>
<accession>B7Q8D1</accession>
<reference evidence="3" key="2">
    <citation type="submission" date="2020-05" db="UniProtKB">
        <authorList>
            <consortium name="EnsemblMetazoa"/>
        </authorList>
    </citation>
    <scope>IDENTIFICATION</scope>
    <source>
        <strain evidence="3">wikel</strain>
    </source>
</reference>
<dbReference type="STRING" id="6945.B7Q8D1"/>
<dbReference type="InterPro" id="IPR037120">
    <property type="entry name" value="Haem_peroxidase_sf_animal"/>
</dbReference>
<keyword evidence="1 2" id="KW-0575">Peroxidase</keyword>
<keyword evidence="1 2" id="KW-0560">Oxidoreductase</keyword>
<reference evidence="2 4" key="1">
    <citation type="submission" date="2008-03" db="EMBL/GenBank/DDBJ databases">
        <title>Annotation of Ixodes scapularis.</title>
        <authorList>
            <consortium name="Ixodes scapularis Genome Project Consortium"/>
            <person name="Caler E."/>
            <person name="Hannick L.I."/>
            <person name="Bidwell S."/>
            <person name="Joardar V."/>
            <person name="Thiagarajan M."/>
            <person name="Amedeo P."/>
            <person name="Galinsky K.J."/>
            <person name="Schobel S."/>
            <person name="Inman J."/>
            <person name="Hostetler J."/>
            <person name="Miller J."/>
            <person name="Hammond M."/>
            <person name="Megy K."/>
            <person name="Lawson D."/>
            <person name="Kodira C."/>
            <person name="Sutton G."/>
            <person name="Meyer J."/>
            <person name="Hill C.A."/>
            <person name="Birren B."/>
            <person name="Nene V."/>
            <person name="Collins F."/>
            <person name="Alarcon-Chaidez F."/>
            <person name="Wikel S."/>
            <person name="Strausberg R."/>
        </authorList>
    </citation>
    <scope>NUCLEOTIDE SEQUENCE [LARGE SCALE GENOMIC DNA]</scope>
    <source>
        <strain evidence="4">Wikel</strain>
        <strain evidence="2">Wikel colony</strain>
    </source>
</reference>
<dbReference type="PANTHER" id="PTHR11475:SF143">
    <property type="entry name" value="PUTATIVE-RELATED"/>
    <property type="match status" value="1"/>
</dbReference>
<dbReference type="VEuPathDB" id="VectorBase:ISCW024650"/>
<evidence type="ECO:0000313" key="2">
    <source>
        <dbReference type="EMBL" id="EEC15103.1"/>
    </source>
</evidence>
<keyword evidence="4" id="KW-1185">Reference proteome</keyword>
<sequence length="96" mass="10816">LIFSDVRDIDLFSAGISERSVPGGVVGPTFACILGHMFQRLRFGDRFWFEHKDQAGSFTSAQLREIRKTSMARLICDNSDNIRLIQRDVFRPAGPG</sequence>
<dbReference type="AlphaFoldDB" id="B7Q8D1"/>